<keyword evidence="3" id="KW-0560">Oxidoreductase</keyword>
<keyword evidence="1" id="KW-0812">Transmembrane</keyword>
<dbReference type="NCBIfam" id="NF041640">
    <property type="entry name" value="AmoB_BACT"/>
    <property type="match status" value="1"/>
</dbReference>
<feature type="transmembrane region" description="Helical" evidence="1">
    <location>
        <begin position="228"/>
        <end position="246"/>
    </location>
</feature>
<organism evidence="3 4">
    <name type="scientific">Candidatus Methylomirabilis lanthanidiphila</name>
    <dbReference type="NCBI Taxonomy" id="2211376"/>
    <lineage>
        <taxon>Bacteria</taxon>
        <taxon>Candidatus Methylomirabilota</taxon>
        <taxon>Candidatus Methylomirabilia</taxon>
        <taxon>Candidatus Methylomirabilales</taxon>
        <taxon>Candidatus Methylomirabilaceae</taxon>
        <taxon>Candidatus Methylomirabilis</taxon>
    </lineage>
</organism>
<dbReference type="Gene3D" id="2.60.120.570">
    <property type="entry name" value="Particulate methane monooxygenase, b subunit. Chain: A, domain 1"/>
    <property type="match status" value="1"/>
</dbReference>
<dbReference type="Gene3D" id="1.10.287.710">
    <property type="entry name" value="Helix hairpin bin"/>
    <property type="match status" value="1"/>
</dbReference>
<dbReference type="InterPro" id="IPR006833">
    <property type="entry name" value="NH3_CH4_mOase_B"/>
</dbReference>
<name>A0A564ZMG2_9BACT</name>
<proteinExistence type="predicted"/>
<feature type="chain" id="PRO_5022114438" evidence="2">
    <location>
        <begin position="21"/>
        <end position="423"/>
    </location>
</feature>
<dbReference type="Pfam" id="PF04744">
    <property type="entry name" value="Monooxygenase_B"/>
    <property type="match status" value="1"/>
</dbReference>
<evidence type="ECO:0000313" key="3">
    <source>
        <dbReference type="EMBL" id="VUZ86047.1"/>
    </source>
</evidence>
<keyword evidence="3" id="KW-0503">Monooxygenase</keyword>
<dbReference type="InterPro" id="IPR023141">
    <property type="entry name" value="NH3_CH4_mOase_suB_hlx_hairpin"/>
</dbReference>
<evidence type="ECO:0000256" key="2">
    <source>
        <dbReference type="SAM" id="SignalP"/>
    </source>
</evidence>
<dbReference type="Proteomes" id="UP000334340">
    <property type="component" value="Unassembled WGS sequence"/>
</dbReference>
<dbReference type="InterPro" id="IPR023303">
    <property type="entry name" value="NH3_CH4_mOase_suB_C"/>
</dbReference>
<evidence type="ECO:0000256" key="1">
    <source>
        <dbReference type="SAM" id="Phobius"/>
    </source>
</evidence>
<feature type="transmembrane region" description="Helical" evidence="1">
    <location>
        <begin position="183"/>
        <end position="202"/>
    </location>
</feature>
<keyword evidence="2" id="KW-0732">Signal</keyword>
<dbReference type="EMBL" id="CABIKM010000041">
    <property type="protein sequence ID" value="VUZ86047.1"/>
    <property type="molecule type" value="Genomic_DNA"/>
</dbReference>
<gene>
    <name evidence="3" type="ORF">MELA_02441</name>
</gene>
<protein>
    <submittedName>
        <fullName evidence="3">Methane monooxygenase</fullName>
    </submittedName>
</protein>
<evidence type="ECO:0000313" key="4">
    <source>
        <dbReference type="Proteomes" id="UP000334340"/>
    </source>
</evidence>
<reference evidence="3 4" key="1">
    <citation type="submission" date="2019-07" db="EMBL/GenBank/DDBJ databases">
        <authorList>
            <person name="Cremers G."/>
        </authorList>
    </citation>
    <scope>NUCLEOTIDE SEQUENCE [LARGE SCALE GENOMIC DNA]</scope>
</reference>
<dbReference type="Gene3D" id="2.60.40.1580">
    <property type="entry name" value="Particulate methane monooxygenase, b subunit. Chain: A, domain 3"/>
    <property type="match status" value="1"/>
</dbReference>
<feature type="signal peptide" evidence="2">
    <location>
        <begin position="1"/>
        <end position="20"/>
    </location>
</feature>
<keyword evidence="1" id="KW-0472">Membrane</keyword>
<sequence>MRIGRAALSAILLGVIAVSAGTTAWAHGERSQEPFLRMRTITFYDTKWSKARVKPGETMDLTGKFHTFSEWPRAVNTPESIFLHYSVPGPSMLKKEAWMNGMPVINATSTQLGGDYDYRMNIMGRVTGTYHVHPMVNIEGGGPLVGGGEFVTVDGDWSNFENNVTTIDGQTINMENHGQGRIIGWWLLWTVIGVFWLGYWVVRPFTRRIFLVGVVPEEELVSSGDRTVGLVLMIATVLIVAIGYVTTNGAYPITIPLQTGRMDTPELRPTTDFTPYAHATVKARPVTAVYTVPGRSLGMVIEVTNGSNRPQHLGGFITANLQFRDPALFPDSRLKIKVEPAGPIAPGQTVTMSIDATDAEWEYQRLAELIYDSDSRYGGLLEFFDADKNRQIVEVGGPVIPSFEGGATALSGGGKWRPTTQYK</sequence>
<dbReference type="InterPro" id="IPR023301">
    <property type="entry name" value="NH3_CH4_mOase_suB_N"/>
</dbReference>
<keyword evidence="1" id="KW-1133">Transmembrane helix</keyword>
<accession>A0A564ZMG2</accession>
<dbReference type="GO" id="GO:0004497">
    <property type="term" value="F:monooxygenase activity"/>
    <property type="evidence" value="ECO:0007669"/>
    <property type="project" value="UniProtKB-KW"/>
</dbReference>
<keyword evidence="4" id="KW-1185">Reference proteome</keyword>
<dbReference type="AlphaFoldDB" id="A0A564ZMG2"/>